<evidence type="ECO:0000313" key="1">
    <source>
        <dbReference type="EMBL" id="PWU69305.1"/>
    </source>
</evidence>
<dbReference type="OrthoDB" id="2112831at2"/>
<evidence type="ECO:0000313" key="2">
    <source>
        <dbReference type="Proteomes" id="UP000245624"/>
    </source>
</evidence>
<reference evidence="1 2" key="1">
    <citation type="submission" date="2018-05" db="EMBL/GenBank/DDBJ databases">
        <title>Genomic analysis of Gracilibacillus dipsosauri DD1 reveals novel features of a salt-tolerant amylase.</title>
        <authorList>
            <person name="Deutch C.E."/>
            <person name="Yang S."/>
        </authorList>
    </citation>
    <scope>NUCLEOTIDE SEQUENCE [LARGE SCALE GENOMIC DNA]</scope>
    <source>
        <strain evidence="1 2">DD1</strain>
    </source>
</reference>
<name>A0A317L0Z9_9BACI</name>
<keyword evidence="2" id="KW-1185">Reference proteome</keyword>
<dbReference type="EMBL" id="QGTD01000005">
    <property type="protein sequence ID" value="PWU69305.1"/>
    <property type="molecule type" value="Genomic_DNA"/>
</dbReference>
<dbReference type="Proteomes" id="UP000245624">
    <property type="component" value="Unassembled WGS sequence"/>
</dbReference>
<proteinExistence type="predicted"/>
<protein>
    <submittedName>
        <fullName evidence="1">Uncharacterized protein</fullName>
    </submittedName>
</protein>
<dbReference type="Pfam" id="PF20074">
    <property type="entry name" value="DUF6470"/>
    <property type="match status" value="1"/>
</dbReference>
<organism evidence="1 2">
    <name type="scientific">Gracilibacillus dipsosauri</name>
    <dbReference type="NCBI Taxonomy" id="178340"/>
    <lineage>
        <taxon>Bacteria</taxon>
        <taxon>Bacillati</taxon>
        <taxon>Bacillota</taxon>
        <taxon>Bacilli</taxon>
        <taxon>Bacillales</taxon>
        <taxon>Bacillaceae</taxon>
        <taxon>Gracilibacillus</taxon>
    </lineage>
</organism>
<dbReference type="AlphaFoldDB" id="A0A317L0Z9"/>
<dbReference type="RefSeq" id="WP_109983561.1">
    <property type="nucleotide sequence ID" value="NZ_JAJUIE010000064.1"/>
</dbReference>
<dbReference type="InterPro" id="IPR045527">
    <property type="entry name" value="DUF6470"/>
</dbReference>
<accession>A0A317L0Z9</accession>
<gene>
    <name evidence="1" type="ORF">DLJ74_04780</name>
</gene>
<sequence>MQLPQISIQSQNAMIGLNIKNAKLSIDSGPAKQTIKQPEAELQINVEPGKLTIDQSKALADVGIIPVEQSVKKMAQEAMQTAIQGSKKRRHQGDQLMKIENGGNRIAQIAKQNGERPMKQFNIGWIPSLDGVKFDYQPARVDIKAKANEPIIRTEQTKNQFQYQPGGVEVYLKQKNWLEIDFTNMKFVGNHFEMDL</sequence>
<comment type="caution">
    <text evidence="1">The sequence shown here is derived from an EMBL/GenBank/DDBJ whole genome shotgun (WGS) entry which is preliminary data.</text>
</comment>